<reference evidence="4" key="1">
    <citation type="journal article" date="2020" name="Stud. Mycol.">
        <title>101 Dothideomycetes genomes: a test case for predicting lifestyles and emergence of pathogens.</title>
        <authorList>
            <person name="Haridas S."/>
            <person name="Albert R."/>
            <person name="Binder M."/>
            <person name="Bloem J."/>
            <person name="Labutti K."/>
            <person name="Salamov A."/>
            <person name="Andreopoulos B."/>
            <person name="Baker S."/>
            <person name="Barry K."/>
            <person name="Bills G."/>
            <person name="Bluhm B."/>
            <person name="Cannon C."/>
            <person name="Castanera R."/>
            <person name="Culley D."/>
            <person name="Daum C."/>
            <person name="Ezra D."/>
            <person name="Gonzalez J."/>
            <person name="Henrissat B."/>
            <person name="Kuo A."/>
            <person name="Liang C."/>
            <person name="Lipzen A."/>
            <person name="Lutzoni F."/>
            <person name="Magnuson J."/>
            <person name="Mondo S."/>
            <person name="Nolan M."/>
            <person name="Ohm R."/>
            <person name="Pangilinan J."/>
            <person name="Park H.-J."/>
            <person name="Ramirez L."/>
            <person name="Alfaro M."/>
            <person name="Sun H."/>
            <person name="Tritt A."/>
            <person name="Yoshinaga Y."/>
            <person name="Zwiers L.-H."/>
            <person name="Turgeon B."/>
            <person name="Goodwin S."/>
            <person name="Spatafora J."/>
            <person name="Crous P."/>
            <person name="Grigoriev I."/>
        </authorList>
    </citation>
    <scope>NUCLEOTIDE SEQUENCE</scope>
    <source>
        <strain evidence="4">CBS 122368</strain>
    </source>
</reference>
<dbReference type="InterPro" id="IPR036736">
    <property type="entry name" value="ACP-like_sf"/>
</dbReference>
<evidence type="ECO:0000313" key="4">
    <source>
        <dbReference type="EMBL" id="KAF2250152.1"/>
    </source>
</evidence>
<keyword evidence="1 4" id="KW-0808">Transferase</keyword>
<dbReference type="InterPro" id="IPR023213">
    <property type="entry name" value="CAT-like_dom_sf"/>
</dbReference>
<accession>A0A6A6IJU5</accession>
<dbReference type="Proteomes" id="UP000800094">
    <property type="component" value="Unassembled WGS sequence"/>
</dbReference>
<dbReference type="Pfam" id="PF00501">
    <property type="entry name" value="AMP-binding"/>
    <property type="match status" value="1"/>
</dbReference>
<dbReference type="InterPro" id="IPR020845">
    <property type="entry name" value="AMP-binding_CS"/>
</dbReference>
<proteinExistence type="predicted"/>
<dbReference type="RefSeq" id="XP_033685156.1">
    <property type="nucleotide sequence ID" value="XM_033823602.1"/>
</dbReference>
<organism evidence="4 5">
    <name type="scientific">Trematosphaeria pertusa</name>
    <dbReference type="NCBI Taxonomy" id="390896"/>
    <lineage>
        <taxon>Eukaryota</taxon>
        <taxon>Fungi</taxon>
        <taxon>Dikarya</taxon>
        <taxon>Ascomycota</taxon>
        <taxon>Pezizomycotina</taxon>
        <taxon>Dothideomycetes</taxon>
        <taxon>Pleosporomycetidae</taxon>
        <taxon>Pleosporales</taxon>
        <taxon>Massarineae</taxon>
        <taxon>Trematosphaeriaceae</taxon>
        <taxon>Trematosphaeria</taxon>
    </lineage>
</organism>
<dbReference type="Pfam" id="PF23562">
    <property type="entry name" value="AMP-binding_C_3"/>
    <property type="match status" value="1"/>
</dbReference>
<dbReference type="InterPro" id="IPR009081">
    <property type="entry name" value="PP-bd_ACP"/>
</dbReference>
<keyword evidence="5" id="KW-1185">Reference proteome</keyword>
<evidence type="ECO:0000259" key="3">
    <source>
        <dbReference type="PROSITE" id="PS50075"/>
    </source>
</evidence>
<dbReference type="PANTHER" id="PTHR37285">
    <property type="entry name" value="SPORE WALL MATURATION PROTEIN DIT1"/>
    <property type="match status" value="1"/>
</dbReference>
<dbReference type="Pfam" id="PF00550">
    <property type="entry name" value="PP-binding"/>
    <property type="match status" value="1"/>
</dbReference>
<dbReference type="Pfam" id="PF05141">
    <property type="entry name" value="DIT1_PvcA"/>
    <property type="match status" value="1"/>
</dbReference>
<name>A0A6A6IJU5_9PLEO</name>
<dbReference type="SUPFAM" id="SSF56801">
    <property type="entry name" value="Acetyl-CoA synthetase-like"/>
    <property type="match status" value="1"/>
</dbReference>
<sequence length="1589" mass="177241">MNVRSSRNGLPTGLGLSLADEKSSLPRPPSLEVRDVSHQILDIIFEYALNKFDDSKDRLAAGAAKFLSVIDQFVMAGRRVETCLPAFPFKSANKVYKVLGTLPDKAEELALERLNSMCTRIKEVYKPGARVTIISDGITYNDLLSISDRDTWAYGEALRKMAAEKKFNYIDFSRMKDLLEFPLPDKLREITYVANCTNFRRLLLNKYGRPDIDIDQEIVNNPDTKLTYLGYRKFLESDLRHIFTLSENRGSNAYKRDVKYLAKQMLLRGYAFAGAVKHAFPNHLRLSIHESIGEHKVSMSLLNTKTGYTTPWHCSVALLADGEWVSAPMGDFQKDSRLELVYENDRPSYFKEKPREPGTPSISETSASYLQAPKRFSGTASGYSSPSVASAISRYSTPVAQTPATSYFGQSPNVSSVVEAAVKKADSPHMNGTTSTAYGRRLIPQIMESLAAAEPNRTVFSVAKVSGNSLEFRDISARAFMKAVDKTAWWLHNQVGKPASIRPMGYIGPHDLRHILLTYACVKAGYAALYLSPKNSTEGALAVLEATKCDIWVKACEVAAVPLVKEILQKRSMRLLELPLLDELLDAETTEPFPYTKTFEEATTDPFCFLHTSGSTGVPKPIPWSHGLIGTMDAVRLLPPTKGDEVLAPWTSLWKEGYRIYSSFPMCHGAGIIMNILLPALFGLHCILGPSNVMPNINLIETLADHAKVDIWSMVPSLVDELGETPEVLAKFRSSKFICASGGPVSPVSAGKANEVIRVLNLTGTTEGLFIGNLVVQREDWFWFAFHPYSGFEFKEVEPDTYEHWVHRNEHASLFQGIFHTFPNEQSINFKDLYMRHPTKPNLWAFKGRNDDLIVLSNGYKILPLETEAFISTHPAIDGCLVIGSNKPQAGLLIELKDPSSKSDELFESIWATVEKANSMSRHTDQLLRDFITFAEPDKPFIRTDKGTVKRRATLTLYADYIERFYGSRSDEISFAVDTTSTESIRESIREILASSAPEIQQATPDDDLFEFGLDSLGVFAAIKAIRAAIEGLDQLAPRHLYANPTLAKFSTAVSGLVTDAKKGKRSADDNESKMQRMMARHRAHQSFRLNAFDYVNPNHYMGLVFYFPLRAGVSFEDTFANMQEGLNRTFELIPALGGKMIRCSEHEIGFSKGELCVAVPPISAPTRNRLVYKDLSRVLPPFEQLRNGGFVPSAFKDELVLRQDTFPQLPADIFVGQVNFVEGGCILAVDLNHCCLDGVGFMIALKAWAENCRYLQGDKSATCDWYDPESFNHSLPEILHELEGHARPVHEVDPDIWGFLPFVPSEQDAAKNPSTNGAVKEGPLGRPPVFPLHSVWPLPPAERKLDTTLFLIPPEKVQQLKQEVVADPEAKGAITSVSDIVQAFFWRSALRARYHVAKELRGEVFGPEDTSILELPIDGRPYFSSMLPSTYMGSMLILNRSSMPAEELCAPDTSIGHIAYLLRGSAARITPSLVHDAFTLLQSLPDHSRFSTANMGLEHMHAMISNMILFQTSEICFGDAFFANGGSPETMRPQLERASGRFRFLVIFPMKPDGGVELVLGTFPEERDMLERDEEFMKYAELVDVDIC</sequence>
<dbReference type="Pfam" id="PF22664">
    <property type="entry name" value="TRI-like_N"/>
    <property type="match status" value="1"/>
</dbReference>
<evidence type="ECO:0000256" key="2">
    <source>
        <dbReference type="SAM" id="MobiDB-lite"/>
    </source>
</evidence>
<dbReference type="PROSITE" id="PS50075">
    <property type="entry name" value="CARRIER"/>
    <property type="match status" value="1"/>
</dbReference>
<evidence type="ECO:0000313" key="5">
    <source>
        <dbReference type="Proteomes" id="UP000800094"/>
    </source>
</evidence>
<evidence type="ECO:0000256" key="1">
    <source>
        <dbReference type="ARBA" id="ARBA00022679"/>
    </source>
</evidence>
<dbReference type="PROSITE" id="PS00455">
    <property type="entry name" value="AMP_BINDING"/>
    <property type="match status" value="1"/>
</dbReference>
<dbReference type="GO" id="GO:0016740">
    <property type="term" value="F:transferase activity"/>
    <property type="evidence" value="ECO:0007669"/>
    <property type="project" value="UniProtKB-KW"/>
</dbReference>
<dbReference type="OrthoDB" id="429813at2759"/>
<protein>
    <submittedName>
        <fullName evidence="4">Transferase family protein</fullName>
    </submittedName>
</protein>
<dbReference type="PANTHER" id="PTHR37285:SF5">
    <property type="entry name" value="SPORE WALL MATURATION PROTEIN DIT1"/>
    <property type="match status" value="1"/>
</dbReference>
<dbReference type="Gene3D" id="3.30.559.10">
    <property type="entry name" value="Chloramphenicol acetyltransferase-like domain"/>
    <property type="match status" value="2"/>
</dbReference>
<feature type="domain" description="Carrier" evidence="3">
    <location>
        <begin position="980"/>
        <end position="1058"/>
    </location>
</feature>
<dbReference type="Gene3D" id="3.40.50.12780">
    <property type="entry name" value="N-terminal domain of ligase-like"/>
    <property type="match status" value="1"/>
</dbReference>
<feature type="region of interest" description="Disordered" evidence="2">
    <location>
        <begin position="1"/>
        <end position="29"/>
    </location>
</feature>
<dbReference type="InterPro" id="IPR000873">
    <property type="entry name" value="AMP-dep_synth/lig_dom"/>
</dbReference>
<dbReference type="InterPro" id="IPR007817">
    <property type="entry name" value="Isocyanide_synthase_DIT1"/>
</dbReference>
<dbReference type="InterPro" id="IPR054710">
    <property type="entry name" value="Tri101-like_N"/>
</dbReference>
<gene>
    <name evidence="4" type="ORF">BU26DRAFT_425023</name>
</gene>
<dbReference type="InterPro" id="IPR042099">
    <property type="entry name" value="ANL_N_sf"/>
</dbReference>
<dbReference type="EMBL" id="ML987194">
    <property type="protein sequence ID" value="KAF2250152.1"/>
    <property type="molecule type" value="Genomic_DNA"/>
</dbReference>
<dbReference type="GeneID" id="54576932"/>
<dbReference type="Gene3D" id="1.10.1200.10">
    <property type="entry name" value="ACP-like"/>
    <property type="match status" value="1"/>
</dbReference>